<protein>
    <recommendedName>
        <fullName evidence="3">Plasmid replication protein RepL domain-containing protein</fullName>
    </recommendedName>
</protein>
<reference evidence="1 2" key="1">
    <citation type="submission" date="2019-11" db="EMBL/GenBank/DDBJ databases">
        <title>Pedobacter petrophilus genome.</title>
        <authorList>
            <person name="Feldbauer M.J."/>
            <person name="Newman J.D."/>
        </authorList>
    </citation>
    <scope>NUCLEOTIDE SEQUENCE [LARGE SCALE GENOMIC DNA]</scope>
    <source>
        <strain evidence="1 2">LMG 29686</strain>
    </source>
</reference>
<evidence type="ECO:0000313" key="2">
    <source>
        <dbReference type="Proteomes" id="UP000487757"/>
    </source>
</evidence>
<name>A0A7K0G573_9SPHI</name>
<dbReference type="RefSeq" id="WP_154283356.1">
    <property type="nucleotide sequence ID" value="NZ_WKKH01000100.1"/>
</dbReference>
<dbReference type="EMBL" id="WKKH01000100">
    <property type="protein sequence ID" value="MRX78963.1"/>
    <property type="molecule type" value="Genomic_DNA"/>
</dbReference>
<sequence length="167" mass="19613">MAKTYREKITIEREVVEDYIDIRLPVKSKFNNGDFITIFQHALEHISVELNLSKGSMRLLIYLISKTELTNEIKLPIQSISEVLKISKGNAYDFLNELKKHNIVIWEQKMKTLRLNYELGYKGKVKDFKKVQYKDAPIMLNAPKNQMNLLDEIGQIKEEIRKKGEKK</sequence>
<evidence type="ECO:0000313" key="1">
    <source>
        <dbReference type="EMBL" id="MRX78963.1"/>
    </source>
</evidence>
<proteinExistence type="predicted"/>
<dbReference type="Proteomes" id="UP000487757">
    <property type="component" value="Unassembled WGS sequence"/>
</dbReference>
<keyword evidence="2" id="KW-1185">Reference proteome</keyword>
<dbReference type="AlphaFoldDB" id="A0A7K0G573"/>
<gene>
    <name evidence="1" type="ORF">GJU39_23145</name>
</gene>
<accession>A0A7K0G573</accession>
<organism evidence="1 2">
    <name type="scientific">Pedobacter petrophilus</name>
    <dbReference type="NCBI Taxonomy" id="1908241"/>
    <lineage>
        <taxon>Bacteria</taxon>
        <taxon>Pseudomonadati</taxon>
        <taxon>Bacteroidota</taxon>
        <taxon>Sphingobacteriia</taxon>
        <taxon>Sphingobacteriales</taxon>
        <taxon>Sphingobacteriaceae</taxon>
        <taxon>Pedobacter</taxon>
    </lineage>
</organism>
<comment type="caution">
    <text evidence="1">The sequence shown here is derived from an EMBL/GenBank/DDBJ whole genome shotgun (WGS) entry which is preliminary data.</text>
</comment>
<evidence type="ECO:0008006" key="3">
    <source>
        <dbReference type="Google" id="ProtNLM"/>
    </source>
</evidence>